<accession>A0ABP8TX72</accession>
<evidence type="ECO:0000259" key="2">
    <source>
        <dbReference type="SMART" id="SM00458"/>
    </source>
</evidence>
<dbReference type="Gene3D" id="2.80.10.50">
    <property type="match status" value="1"/>
</dbReference>
<evidence type="ECO:0000313" key="3">
    <source>
        <dbReference type="EMBL" id="GAA4618277.1"/>
    </source>
</evidence>
<comment type="caution">
    <text evidence="3">The sequence shown here is derived from an EMBL/GenBank/DDBJ whole genome shotgun (WGS) entry which is preliminary data.</text>
</comment>
<dbReference type="RefSeq" id="WP_345366486.1">
    <property type="nucleotide sequence ID" value="NZ_BAABHJ010000040.1"/>
</dbReference>
<dbReference type="PROSITE" id="PS50231">
    <property type="entry name" value="RICIN_B_LECTIN"/>
    <property type="match status" value="1"/>
</dbReference>
<dbReference type="InterPro" id="IPR035992">
    <property type="entry name" value="Ricin_B-like_lectins"/>
</dbReference>
<dbReference type="Proteomes" id="UP001500212">
    <property type="component" value="Unassembled WGS sequence"/>
</dbReference>
<protein>
    <recommendedName>
        <fullName evidence="2">Ricin B lectin domain-containing protein</fullName>
    </recommendedName>
</protein>
<organism evidence="3 4">
    <name type="scientific">Actinoallomurus liliacearum</name>
    <dbReference type="NCBI Taxonomy" id="1080073"/>
    <lineage>
        <taxon>Bacteria</taxon>
        <taxon>Bacillati</taxon>
        <taxon>Actinomycetota</taxon>
        <taxon>Actinomycetes</taxon>
        <taxon>Streptosporangiales</taxon>
        <taxon>Thermomonosporaceae</taxon>
        <taxon>Actinoallomurus</taxon>
    </lineage>
</organism>
<dbReference type="CDD" id="cd00161">
    <property type="entry name" value="beta-trefoil_Ricin-like"/>
    <property type="match status" value="1"/>
</dbReference>
<dbReference type="SUPFAM" id="SSF50370">
    <property type="entry name" value="Ricin B-like lectins"/>
    <property type="match status" value="1"/>
</dbReference>
<keyword evidence="4" id="KW-1185">Reference proteome</keyword>
<evidence type="ECO:0000256" key="1">
    <source>
        <dbReference type="SAM" id="SignalP"/>
    </source>
</evidence>
<dbReference type="Pfam" id="PF14200">
    <property type="entry name" value="RicinB_lectin_2"/>
    <property type="match status" value="1"/>
</dbReference>
<proteinExistence type="predicted"/>
<feature type="domain" description="Ricin B lectin" evidence="2">
    <location>
        <begin position="38"/>
        <end position="170"/>
    </location>
</feature>
<keyword evidence="1" id="KW-0732">Signal</keyword>
<dbReference type="InterPro" id="IPR000772">
    <property type="entry name" value="Ricin_B_lectin"/>
</dbReference>
<gene>
    <name evidence="3" type="ORF">GCM10023195_82040</name>
</gene>
<sequence length="172" mass="18401">MNVRPGLIAVGSAAALVGGIALAGPANAQRPAAARYRSAPRYIVNSATGLCMTVHGGSRAKGAKVDLYRCVGAANQKWTLVPMRDTQQIVNLKSGLCLDVLGGRKGNGALLGQWTCNGKSNQRFLITSMAGGGFMIVSAVSLREVQPKYHDRRSNNPIHQWAAKGKWARWHH</sequence>
<evidence type="ECO:0000313" key="4">
    <source>
        <dbReference type="Proteomes" id="UP001500212"/>
    </source>
</evidence>
<feature type="signal peptide" evidence="1">
    <location>
        <begin position="1"/>
        <end position="28"/>
    </location>
</feature>
<name>A0ABP8TX72_9ACTN</name>
<feature type="chain" id="PRO_5045829611" description="Ricin B lectin domain-containing protein" evidence="1">
    <location>
        <begin position="29"/>
        <end position="172"/>
    </location>
</feature>
<reference evidence="4" key="1">
    <citation type="journal article" date="2019" name="Int. J. Syst. Evol. Microbiol.">
        <title>The Global Catalogue of Microorganisms (GCM) 10K type strain sequencing project: providing services to taxonomists for standard genome sequencing and annotation.</title>
        <authorList>
            <consortium name="The Broad Institute Genomics Platform"/>
            <consortium name="The Broad Institute Genome Sequencing Center for Infectious Disease"/>
            <person name="Wu L."/>
            <person name="Ma J."/>
        </authorList>
    </citation>
    <scope>NUCLEOTIDE SEQUENCE [LARGE SCALE GENOMIC DNA]</scope>
    <source>
        <strain evidence="4">JCM 17938</strain>
    </source>
</reference>
<dbReference type="SMART" id="SM00458">
    <property type="entry name" value="RICIN"/>
    <property type="match status" value="1"/>
</dbReference>
<dbReference type="EMBL" id="BAABHJ010000040">
    <property type="protein sequence ID" value="GAA4618277.1"/>
    <property type="molecule type" value="Genomic_DNA"/>
</dbReference>